<dbReference type="PANTHER" id="PTHR36764:SF1">
    <property type="entry name" value="TRNA (ILE)-LYSIDINE SYNTHASE"/>
    <property type="match status" value="1"/>
</dbReference>
<evidence type="ECO:0000313" key="4">
    <source>
        <dbReference type="Proteomes" id="UP001157418"/>
    </source>
</evidence>
<keyword evidence="4" id="KW-1185">Reference proteome</keyword>
<dbReference type="EMBL" id="CAKMRJ010002223">
    <property type="protein sequence ID" value="CAH1428408.1"/>
    <property type="molecule type" value="Genomic_DNA"/>
</dbReference>
<gene>
    <name evidence="3" type="ORF">LVIROSA_LOCUS15340</name>
</gene>
<evidence type="ECO:0000256" key="1">
    <source>
        <dbReference type="SAM" id="Coils"/>
    </source>
</evidence>
<dbReference type="AlphaFoldDB" id="A0AAU9MKG1"/>
<feature type="region of interest" description="Disordered" evidence="2">
    <location>
        <begin position="220"/>
        <end position="370"/>
    </location>
</feature>
<feature type="compositionally biased region" description="Polar residues" evidence="2">
    <location>
        <begin position="221"/>
        <end position="235"/>
    </location>
</feature>
<dbReference type="GO" id="GO:0009507">
    <property type="term" value="C:chloroplast"/>
    <property type="evidence" value="ECO:0007669"/>
    <property type="project" value="TreeGrafter"/>
</dbReference>
<feature type="coiled-coil region" evidence="1">
    <location>
        <begin position="178"/>
        <end position="205"/>
    </location>
</feature>
<feature type="compositionally biased region" description="Polar residues" evidence="2">
    <location>
        <begin position="305"/>
        <end position="357"/>
    </location>
</feature>
<reference evidence="3 4" key="1">
    <citation type="submission" date="2022-01" db="EMBL/GenBank/DDBJ databases">
        <authorList>
            <person name="Xiong W."/>
            <person name="Schranz E."/>
        </authorList>
    </citation>
    <scope>NUCLEOTIDE SEQUENCE [LARGE SCALE GENOMIC DNA]</scope>
</reference>
<dbReference type="PANTHER" id="PTHR36764">
    <property type="entry name" value="TRNA (ILE)-LYSIDINE SYNTHASE"/>
    <property type="match status" value="1"/>
</dbReference>
<feature type="compositionally biased region" description="Basic and acidic residues" evidence="2">
    <location>
        <begin position="83"/>
        <end position="122"/>
    </location>
</feature>
<proteinExistence type="predicted"/>
<accession>A0AAU9MKG1</accession>
<dbReference type="Proteomes" id="UP001157418">
    <property type="component" value="Unassembled WGS sequence"/>
</dbReference>
<sequence>MVAISLYKGKLHRSPDVPHQWLVPTPKISPKDFKNLLQRRSRALSRLESTTPNPNPNPNENSVEDATSDDREPPESDGPAVEDVSKDEEASKVNDDKTFDDELVKSNHADQEANGQKESKVGDEDETLVIPGEQLVAVDDAKAVVDVPENALNAVDDLQEEGKTDAQHQLEPLKNVTLSDIEKRKKEVEEKLQILNARKHNLVQVLKQILSAEEELRRRSNVQQGTTTGHQSISLQVDVGNDSGSMSRQVTPRPASEVNCNGDTDGADADDGQNQNQHSRSLPRMSSVSPSSDSLHRRTPFAMASNPSRTTSGVVTSSPSRFAPTSQQGNGNGNPTVSVTGTNYIASSPSPAANGGTSVFRDARLPSPWN</sequence>
<organism evidence="3 4">
    <name type="scientific">Lactuca virosa</name>
    <dbReference type="NCBI Taxonomy" id="75947"/>
    <lineage>
        <taxon>Eukaryota</taxon>
        <taxon>Viridiplantae</taxon>
        <taxon>Streptophyta</taxon>
        <taxon>Embryophyta</taxon>
        <taxon>Tracheophyta</taxon>
        <taxon>Spermatophyta</taxon>
        <taxon>Magnoliopsida</taxon>
        <taxon>eudicotyledons</taxon>
        <taxon>Gunneridae</taxon>
        <taxon>Pentapetalae</taxon>
        <taxon>asterids</taxon>
        <taxon>campanulids</taxon>
        <taxon>Asterales</taxon>
        <taxon>Asteraceae</taxon>
        <taxon>Cichorioideae</taxon>
        <taxon>Cichorieae</taxon>
        <taxon>Lactucinae</taxon>
        <taxon>Lactuca</taxon>
    </lineage>
</organism>
<evidence type="ECO:0000256" key="2">
    <source>
        <dbReference type="SAM" id="MobiDB-lite"/>
    </source>
</evidence>
<name>A0AAU9MKG1_9ASTR</name>
<protein>
    <submittedName>
        <fullName evidence="3">Uncharacterized protein</fullName>
    </submittedName>
</protein>
<keyword evidence="1" id="KW-0175">Coiled coil</keyword>
<evidence type="ECO:0000313" key="3">
    <source>
        <dbReference type="EMBL" id="CAH1428408.1"/>
    </source>
</evidence>
<feature type="region of interest" description="Disordered" evidence="2">
    <location>
        <begin position="1"/>
        <end position="127"/>
    </location>
</feature>
<feature type="compositionally biased region" description="Low complexity" evidence="2">
    <location>
        <begin position="272"/>
        <end position="293"/>
    </location>
</feature>
<comment type="caution">
    <text evidence="3">The sequence shown here is derived from an EMBL/GenBank/DDBJ whole genome shotgun (WGS) entry which is preliminary data.</text>
</comment>